<proteinExistence type="predicted"/>
<keyword evidence="2" id="KW-1185">Reference proteome</keyword>
<reference evidence="1" key="1">
    <citation type="submission" date="2021-06" db="EMBL/GenBank/DDBJ databases">
        <authorList>
            <person name="Kallberg Y."/>
            <person name="Tangrot J."/>
            <person name="Rosling A."/>
        </authorList>
    </citation>
    <scope>NUCLEOTIDE SEQUENCE</scope>
    <source>
        <strain evidence="1">CL356</strain>
    </source>
</reference>
<dbReference type="Proteomes" id="UP000789525">
    <property type="component" value="Unassembled WGS sequence"/>
</dbReference>
<gene>
    <name evidence="1" type="ORF">ACOLOM_LOCUS6111</name>
</gene>
<evidence type="ECO:0000313" key="2">
    <source>
        <dbReference type="Proteomes" id="UP000789525"/>
    </source>
</evidence>
<accession>A0ACA9MFG9</accession>
<evidence type="ECO:0000313" key="1">
    <source>
        <dbReference type="EMBL" id="CAG8585163.1"/>
    </source>
</evidence>
<organism evidence="1 2">
    <name type="scientific">Acaulospora colombiana</name>
    <dbReference type="NCBI Taxonomy" id="27376"/>
    <lineage>
        <taxon>Eukaryota</taxon>
        <taxon>Fungi</taxon>
        <taxon>Fungi incertae sedis</taxon>
        <taxon>Mucoromycota</taxon>
        <taxon>Glomeromycotina</taxon>
        <taxon>Glomeromycetes</taxon>
        <taxon>Diversisporales</taxon>
        <taxon>Acaulosporaceae</taxon>
        <taxon>Acaulospora</taxon>
    </lineage>
</organism>
<name>A0ACA9MFG9_9GLOM</name>
<protein>
    <submittedName>
        <fullName evidence="1">4685_t:CDS:1</fullName>
    </submittedName>
</protein>
<sequence>METSIIQDALDDSLSILVATDNHLGFLEKDPIRGDDSLNTFKEILSLAKEHKVDLILLGGDLFHDNRPSRKTLYETMKLLRSYCIGNSRPTIELGNDLLGNGSDSLNNFQNPVCNISMPVFSIHGNHDDPSGDGNLCALDLLSVSGLINYFGKVKEVDNVIIDPILIKKGGIKLALYGFGNIRDERLHRMFIDNNVKVNHVDSSTDDWFNLMVLHQNRHVAKLEIRGPGDFHMEKIRLRTVRPFVIGEVVLQDFPDLMPDDSTHMSSLLVSKVEELIEEAKENWLETNEETDDSKFPLPLVKLRAREFKIFNNRQFGQNFVNQVANNQEILFFYKKNPVKSRTKKENTTEMDMPENLSKSVVNELISECLETLDILPELALSDSVTLYVDKEDQDAIADTIKNVRSQLKRELIIEDEKIIAEQTHKQKVLLAQQYAQKNPEQRFAERGKTSGDRQAPDYDEDFASDNDRIGVSSSSKSRNTRTTRGTNTRGRGRARTRGRGKSSTSRQTRRIMDDDGFDDSDTISTNATNNEQEVTATRSSTRIASLRPRQNERNKYKDSEDSDDDFRQVKAQRGATRNKKVIDEYVEEETISEDMERMEITGNSQSERKRKVSSVRLEEPPSKKTSRSGKIPSQTNANASNVSSHPARSESHSQIIL</sequence>
<dbReference type="EMBL" id="CAJVPT010012144">
    <property type="protein sequence ID" value="CAG8585163.1"/>
    <property type="molecule type" value="Genomic_DNA"/>
</dbReference>
<comment type="caution">
    <text evidence="1">The sequence shown here is derived from an EMBL/GenBank/DDBJ whole genome shotgun (WGS) entry which is preliminary data.</text>
</comment>
<feature type="non-terminal residue" evidence="1">
    <location>
        <position position="658"/>
    </location>
</feature>